<name>A0A835CDH7_9FABA</name>
<reference evidence="1" key="1">
    <citation type="submission" date="2020-09" db="EMBL/GenBank/DDBJ databases">
        <title>Genome-Enabled Discovery of Anthraquinone Biosynthesis in Senna tora.</title>
        <authorList>
            <person name="Kang S.-H."/>
            <person name="Pandey R.P."/>
            <person name="Lee C.-M."/>
            <person name="Sim J.-S."/>
            <person name="Jeong J.-T."/>
            <person name="Choi B.-S."/>
            <person name="Jung M."/>
            <person name="Ginzburg D."/>
            <person name="Zhao K."/>
            <person name="Won S.Y."/>
            <person name="Oh T.-J."/>
            <person name="Yu Y."/>
            <person name="Kim N.-H."/>
            <person name="Lee O.R."/>
            <person name="Lee T.-H."/>
            <person name="Bashyal P."/>
            <person name="Kim T.-S."/>
            <person name="Lee W.-H."/>
            <person name="Kawkins C."/>
            <person name="Kim C.-K."/>
            <person name="Kim J.S."/>
            <person name="Ahn B.O."/>
            <person name="Rhee S.Y."/>
            <person name="Sohng J.K."/>
        </authorList>
    </citation>
    <scope>NUCLEOTIDE SEQUENCE</scope>
    <source>
        <tissue evidence="1">Leaf</tissue>
    </source>
</reference>
<sequence>MAIVPLDLLDSTTSEKEIMGGKGG</sequence>
<protein>
    <submittedName>
        <fullName evidence="1">Uncharacterized protein</fullName>
    </submittedName>
</protein>
<gene>
    <name evidence="1" type="ORF">G2W53_011649</name>
</gene>
<dbReference type="AlphaFoldDB" id="A0A835CDH7"/>
<evidence type="ECO:0000313" key="2">
    <source>
        <dbReference type="Proteomes" id="UP000634136"/>
    </source>
</evidence>
<keyword evidence="2" id="KW-1185">Reference proteome</keyword>
<proteinExistence type="predicted"/>
<evidence type="ECO:0000313" key="1">
    <source>
        <dbReference type="EMBL" id="KAF7836790.1"/>
    </source>
</evidence>
<dbReference type="EMBL" id="JAAIUW010000004">
    <property type="protein sequence ID" value="KAF7836790.1"/>
    <property type="molecule type" value="Genomic_DNA"/>
</dbReference>
<accession>A0A835CDH7</accession>
<organism evidence="1 2">
    <name type="scientific">Senna tora</name>
    <dbReference type="NCBI Taxonomy" id="362788"/>
    <lineage>
        <taxon>Eukaryota</taxon>
        <taxon>Viridiplantae</taxon>
        <taxon>Streptophyta</taxon>
        <taxon>Embryophyta</taxon>
        <taxon>Tracheophyta</taxon>
        <taxon>Spermatophyta</taxon>
        <taxon>Magnoliopsida</taxon>
        <taxon>eudicotyledons</taxon>
        <taxon>Gunneridae</taxon>
        <taxon>Pentapetalae</taxon>
        <taxon>rosids</taxon>
        <taxon>fabids</taxon>
        <taxon>Fabales</taxon>
        <taxon>Fabaceae</taxon>
        <taxon>Caesalpinioideae</taxon>
        <taxon>Cassia clade</taxon>
        <taxon>Senna</taxon>
    </lineage>
</organism>
<dbReference type="Proteomes" id="UP000634136">
    <property type="component" value="Unassembled WGS sequence"/>
</dbReference>
<comment type="caution">
    <text evidence="1">The sequence shown here is derived from an EMBL/GenBank/DDBJ whole genome shotgun (WGS) entry which is preliminary data.</text>
</comment>